<dbReference type="Gene3D" id="3.90.70.10">
    <property type="entry name" value="Cysteine proteinases"/>
    <property type="match status" value="1"/>
</dbReference>
<dbReference type="OMA" id="LLTEPHW"/>
<evidence type="ECO:0000313" key="3">
    <source>
        <dbReference type="Ensembl" id="ENSSTUP00000061058.1"/>
    </source>
</evidence>
<proteinExistence type="predicted"/>
<accession>A0A674AP43</accession>
<dbReference type="PANTHER" id="PTHR24006">
    <property type="entry name" value="UBIQUITIN CARBOXYL-TERMINAL HYDROLASE"/>
    <property type="match status" value="1"/>
</dbReference>
<keyword evidence="4" id="KW-1185">Reference proteome</keyword>
<feature type="compositionally biased region" description="Basic and acidic residues" evidence="1">
    <location>
        <begin position="9"/>
        <end position="20"/>
    </location>
</feature>
<dbReference type="InterPro" id="IPR050164">
    <property type="entry name" value="Peptidase_C19"/>
</dbReference>
<dbReference type="GO" id="GO:0016579">
    <property type="term" value="P:protein deubiquitination"/>
    <property type="evidence" value="ECO:0007669"/>
    <property type="project" value="InterPro"/>
</dbReference>
<dbReference type="GeneTree" id="ENSGT00940000172369"/>
<feature type="domain" description="USP" evidence="2">
    <location>
        <begin position="50"/>
        <end position="350"/>
    </location>
</feature>
<dbReference type="InterPro" id="IPR028889">
    <property type="entry name" value="USP"/>
</dbReference>
<dbReference type="GO" id="GO:0005634">
    <property type="term" value="C:nucleus"/>
    <property type="evidence" value="ECO:0007669"/>
    <property type="project" value="TreeGrafter"/>
</dbReference>
<dbReference type="PROSITE" id="PS50235">
    <property type="entry name" value="USP_3"/>
    <property type="match status" value="1"/>
</dbReference>
<dbReference type="AlphaFoldDB" id="A0A674AP43"/>
<protein>
    <recommendedName>
        <fullName evidence="2">USP domain-containing protein</fullName>
    </recommendedName>
</protein>
<dbReference type="InterPro" id="IPR038765">
    <property type="entry name" value="Papain-like_cys_pep_sf"/>
</dbReference>
<reference evidence="3" key="2">
    <citation type="submission" date="2025-09" db="UniProtKB">
        <authorList>
            <consortium name="Ensembl"/>
        </authorList>
    </citation>
    <scope>IDENTIFICATION</scope>
</reference>
<dbReference type="SUPFAM" id="SSF54001">
    <property type="entry name" value="Cysteine proteinases"/>
    <property type="match status" value="1"/>
</dbReference>
<reference evidence="3" key="1">
    <citation type="submission" date="2025-08" db="UniProtKB">
        <authorList>
            <consortium name="Ensembl"/>
        </authorList>
    </citation>
    <scope>IDENTIFICATION</scope>
</reference>
<evidence type="ECO:0000259" key="2">
    <source>
        <dbReference type="PROSITE" id="PS50235"/>
    </source>
</evidence>
<name>A0A674AP43_SALTR</name>
<dbReference type="InParanoid" id="A0A674AP43"/>
<evidence type="ECO:0000256" key="1">
    <source>
        <dbReference type="SAM" id="MobiDB-lite"/>
    </source>
</evidence>
<dbReference type="GO" id="GO:0005829">
    <property type="term" value="C:cytosol"/>
    <property type="evidence" value="ECO:0007669"/>
    <property type="project" value="TreeGrafter"/>
</dbReference>
<dbReference type="Proteomes" id="UP000472277">
    <property type="component" value="Unassembled WGS sequence"/>
</dbReference>
<dbReference type="GO" id="GO:0004843">
    <property type="term" value="F:cysteine-type deubiquitinase activity"/>
    <property type="evidence" value="ECO:0007669"/>
    <property type="project" value="InterPro"/>
</dbReference>
<feature type="region of interest" description="Disordered" evidence="1">
    <location>
        <begin position="1"/>
        <end position="20"/>
    </location>
</feature>
<dbReference type="Ensembl" id="ENSSTUT00000064427.1">
    <property type="protein sequence ID" value="ENSSTUP00000061058.1"/>
    <property type="gene ID" value="ENSSTUG00000026511.1"/>
</dbReference>
<sequence>RTSALQRQPDSRRPRAKDESHQLLLTEPHWTPCRCSTKPDWAPCPPYTMRGLINYGAHCSINSVVQVLCGTHELRDLIWLVDEHHHRSPNTVAVRLKRLIYDMTKGNMSPCDPSLLVYAMAFYRGAPFDGQEDSDVVFKCIINALADDCGISNKIGRLWDIENEDRMRCLHCNTVQSTLNKSNMITVLIGNNLPTELQDYIKLYTDNTFTTCDYHCTHCHTGTQIEITSKVVTLPQVVCIRIERVRNIGRDTTDIVKTGTRFAFPEKLDLKYIMKDPEAPVATVYKLYTVVAHRGTHYCGYYTAYVRDDDIWYLADDSHVRVCSWEDVKSTYEAGSITIPLPLIIFIKRHFQESQVHNKCCFFRQSS</sequence>
<organism evidence="3 4">
    <name type="scientific">Salmo trutta</name>
    <name type="common">Brown trout</name>
    <dbReference type="NCBI Taxonomy" id="8032"/>
    <lineage>
        <taxon>Eukaryota</taxon>
        <taxon>Metazoa</taxon>
        <taxon>Chordata</taxon>
        <taxon>Craniata</taxon>
        <taxon>Vertebrata</taxon>
        <taxon>Euteleostomi</taxon>
        <taxon>Actinopterygii</taxon>
        <taxon>Neopterygii</taxon>
        <taxon>Teleostei</taxon>
        <taxon>Protacanthopterygii</taxon>
        <taxon>Salmoniformes</taxon>
        <taxon>Salmonidae</taxon>
        <taxon>Salmoninae</taxon>
        <taxon>Salmo</taxon>
    </lineage>
</organism>
<evidence type="ECO:0000313" key="4">
    <source>
        <dbReference type="Proteomes" id="UP000472277"/>
    </source>
</evidence>
<dbReference type="CDD" id="cd02257">
    <property type="entry name" value="Peptidase_C19"/>
    <property type="match status" value="1"/>
</dbReference>
<dbReference type="InterPro" id="IPR001394">
    <property type="entry name" value="Peptidase_C19_UCH"/>
</dbReference>
<dbReference type="PANTHER" id="PTHR24006:SF796">
    <property type="entry name" value="UBL CARBOXYL-TERMINAL HYDROLASE 18-RELATED"/>
    <property type="match status" value="1"/>
</dbReference>
<dbReference type="Pfam" id="PF00443">
    <property type="entry name" value="UCH"/>
    <property type="match status" value="1"/>
</dbReference>